<evidence type="ECO:0000313" key="6">
    <source>
        <dbReference type="Proteomes" id="UP001168821"/>
    </source>
</evidence>
<comment type="caution">
    <text evidence="5">The sequence shown here is derived from an EMBL/GenBank/DDBJ whole genome shotgun (WGS) entry which is preliminary data.</text>
</comment>
<dbReference type="SUPFAM" id="SSF52058">
    <property type="entry name" value="L domain-like"/>
    <property type="match status" value="1"/>
</dbReference>
<keyword evidence="1" id="KW-0433">Leucine-rich repeat</keyword>
<feature type="chain" id="PRO_5041402496" evidence="4">
    <location>
        <begin position="23"/>
        <end position="417"/>
    </location>
</feature>
<dbReference type="EMBL" id="JALNTZ010000003">
    <property type="protein sequence ID" value="KAJ3659801.1"/>
    <property type="molecule type" value="Genomic_DNA"/>
</dbReference>
<dbReference type="PANTHER" id="PTHR24373:SF370">
    <property type="entry name" value="FISH-LIPS, ISOFORM E"/>
    <property type="match status" value="1"/>
</dbReference>
<reference evidence="5" key="1">
    <citation type="journal article" date="2023" name="G3 (Bethesda)">
        <title>Whole genome assemblies of Zophobas morio and Tenebrio molitor.</title>
        <authorList>
            <person name="Kaur S."/>
            <person name="Stinson S.A."/>
            <person name="diCenzo G.C."/>
        </authorList>
    </citation>
    <scope>NUCLEOTIDE SEQUENCE</scope>
    <source>
        <strain evidence="5">QUZm001</strain>
    </source>
</reference>
<sequence>MLSLSNWNLVLVFVVYLRPVSSQCRQSYITICDTFEDFRNLSDTENVSDMMIGSEDGHTNMTAVDLMKTLQLNKFHKLTTLMIVRAIKHLEITEEFYECRYENLSLQHLILYGNVLKSVEPYHFPIMDPLKRLSLVNNQIESLKKYAFINHDIENFDLSDNLLELIEGSSFPLFRSTRVITLKNNKLTHIEPRSFPESLETLHLDRNRLRYIQDEVLQPLNNLKEFTLSHNNLNSLPNIEPLKQLVSFDISYNTISTVKKDTFKNMKNLKFLDLSNNRINNPMILKWIYTPQEQPKLTVSLAFNRLKDVDLHGGVSQNQTLVLYGNPWDCDKWHDLQSKLSRHESECDKKFSATNEVPHCINYTNVNIKPGFGRAGMFEPYIDKFHSTIKGNEKIVGCVLQERKYEVLFTKFTVCVA</sequence>
<dbReference type="Pfam" id="PF00560">
    <property type="entry name" value="LRR_1"/>
    <property type="match status" value="1"/>
</dbReference>
<dbReference type="AlphaFoldDB" id="A0AA38IT85"/>
<organism evidence="5 6">
    <name type="scientific">Zophobas morio</name>
    <dbReference type="NCBI Taxonomy" id="2755281"/>
    <lineage>
        <taxon>Eukaryota</taxon>
        <taxon>Metazoa</taxon>
        <taxon>Ecdysozoa</taxon>
        <taxon>Arthropoda</taxon>
        <taxon>Hexapoda</taxon>
        <taxon>Insecta</taxon>
        <taxon>Pterygota</taxon>
        <taxon>Neoptera</taxon>
        <taxon>Endopterygota</taxon>
        <taxon>Coleoptera</taxon>
        <taxon>Polyphaga</taxon>
        <taxon>Cucujiformia</taxon>
        <taxon>Tenebrionidae</taxon>
        <taxon>Zophobas</taxon>
    </lineage>
</organism>
<keyword evidence="3" id="KW-0677">Repeat</keyword>
<name>A0AA38IT85_9CUCU</name>
<dbReference type="Proteomes" id="UP001168821">
    <property type="component" value="Unassembled WGS sequence"/>
</dbReference>
<dbReference type="Pfam" id="PF13306">
    <property type="entry name" value="LRR_5"/>
    <property type="match status" value="1"/>
</dbReference>
<dbReference type="PANTHER" id="PTHR24373">
    <property type="entry name" value="SLIT RELATED LEUCINE-RICH REPEAT NEURONAL PROTEIN"/>
    <property type="match status" value="1"/>
</dbReference>
<protein>
    <submittedName>
        <fullName evidence="5">Uncharacterized protein</fullName>
    </submittedName>
</protein>
<dbReference type="GO" id="GO:0031012">
    <property type="term" value="C:extracellular matrix"/>
    <property type="evidence" value="ECO:0007669"/>
    <property type="project" value="TreeGrafter"/>
</dbReference>
<evidence type="ECO:0000256" key="2">
    <source>
        <dbReference type="ARBA" id="ARBA00022729"/>
    </source>
</evidence>
<dbReference type="SMART" id="SM00369">
    <property type="entry name" value="LRR_TYP"/>
    <property type="match status" value="6"/>
</dbReference>
<dbReference type="GO" id="GO:0005615">
    <property type="term" value="C:extracellular space"/>
    <property type="evidence" value="ECO:0007669"/>
    <property type="project" value="TreeGrafter"/>
</dbReference>
<evidence type="ECO:0000256" key="3">
    <source>
        <dbReference type="ARBA" id="ARBA00022737"/>
    </source>
</evidence>
<dbReference type="SMART" id="SM00365">
    <property type="entry name" value="LRR_SD22"/>
    <property type="match status" value="6"/>
</dbReference>
<keyword evidence="6" id="KW-1185">Reference proteome</keyword>
<evidence type="ECO:0000256" key="1">
    <source>
        <dbReference type="ARBA" id="ARBA00022614"/>
    </source>
</evidence>
<keyword evidence="2 4" id="KW-0732">Signal</keyword>
<dbReference type="PROSITE" id="PS51450">
    <property type="entry name" value="LRR"/>
    <property type="match status" value="1"/>
</dbReference>
<dbReference type="InterPro" id="IPR050328">
    <property type="entry name" value="Dev_Immune_Receptor"/>
</dbReference>
<dbReference type="Pfam" id="PF13855">
    <property type="entry name" value="LRR_8"/>
    <property type="match status" value="1"/>
</dbReference>
<dbReference type="InterPro" id="IPR032675">
    <property type="entry name" value="LRR_dom_sf"/>
</dbReference>
<dbReference type="InterPro" id="IPR003591">
    <property type="entry name" value="Leu-rich_rpt_typical-subtyp"/>
</dbReference>
<evidence type="ECO:0000256" key="4">
    <source>
        <dbReference type="SAM" id="SignalP"/>
    </source>
</evidence>
<dbReference type="InterPro" id="IPR001611">
    <property type="entry name" value="Leu-rich_rpt"/>
</dbReference>
<accession>A0AA38IT85</accession>
<gene>
    <name evidence="5" type="ORF">Zmor_011470</name>
</gene>
<dbReference type="Gene3D" id="3.80.10.10">
    <property type="entry name" value="Ribonuclease Inhibitor"/>
    <property type="match status" value="2"/>
</dbReference>
<dbReference type="InterPro" id="IPR026906">
    <property type="entry name" value="LRR_5"/>
</dbReference>
<feature type="signal peptide" evidence="4">
    <location>
        <begin position="1"/>
        <end position="22"/>
    </location>
</feature>
<evidence type="ECO:0000313" key="5">
    <source>
        <dbReference type="EMBL" id="KAJ3659801.1"/>
    </source>
</evidence>
<proteinExistence type="predicted"/>